<organism evidence="1">
    <name type="scientific">marine metagenome</name>
    <dbReference type="NCBI Taxonomy" id="408172"/>
    <lineage>
        <taxon>unclassified sequences</taxon>
        <taxon>metagenomes</taxon>
        <taxon>ecological metagenomes</taxon>
    </lineage>
</organism>
<accession>A0A382GM94</accession>
<name>A0A382GM94_9ZZZZ</name>
<evidence type="ECO:0000313" key="1">
    <source>
        <dbReference type="EMBL" id="SVB75905.1"/>
    </source>
</evidence>
<sequence length="76" mass="8499">MGKIRSNKKHNTNNPVLTVKTYKPNTKTVVLSNEYAHEVEILGDSKVVYSPEKPLSCGARVWIETDAEVICKQTPV</sequence>
<dbReference type="AlphaFoldDB" id="A0A382GM94"/>
<evidence type="ECO:0008006" key="2">
    <source>
        <dbReference type="Google" id="ProtNLM"/>
    </source>
</evidence>
<protein>
    <recommendedName>
        <fullName evidence="2">DNA-binding protein</fullName>
    </recommendedName>
</protein>
<proteinExistence type="predicted"/>
<reference evidence="1" key="1">
    <citation type="submission" date="2018-05" db="EMBL/GenBank/DDBJ databases">
        <authorList>
            <person name="Lanie J.A."/>
            <person name="Ng W.-L."/>
            <person name="Kazmierczak K.M."/>
            <person name="Andrzejewski T.M."/>
            <person name="Davidsen T.M."/>
            <person name="Wayne K.J."/>
            <person name="Tettelin H."/>
            <person name="Glass J.I."/>
            <person name="Rusch D."/>
            <person name="Podicherti R."/>
            <person name="Tsui H.-C.T."/>
            <person name="Winkler M.E."/>
        </authorList>
    </citation>
    <scope>NUCLEOTIDE SEQUENCE</scope>
</reference>
<dbReference type="EMBL" id="UINC01056180">
    <property type="protein sequence ID" value="SVB75905.1"/>
    <property type="molecule type" value="Genomic_DNA"/>
</dbReference>
<gene>
    <name evidence="1" type="ORF">METZ01_LOCUS228759</name>
</gene>